<sequence length="415" mass="46274">MTPQTEITRWSDLTSDQQQAMLTLLEKMEQGQSLLSLSGHAGTGKTTALRVLVDLLVDRGIIPVVVTPTNKAATVLQSKGVSAATVFARFFTLEEVSRRPKKMTFVPNHQLEKLGAGKISQADVVIVDEGSMLNSWVLKHLQKMADILILVGDGAQLPPVGDIDNPRGYFCTRKHDAELTQVLRNDGAVLHLATAVRTSQDGRRIGLDIDAYYPGDDFETLFVLDRPQLICWRNVIRRALNVRARKTLGITGVLPVPGDLMICRDNYDDLLLNGTQATLESFTWDGSGRTAEVDLVLPDGTRTLADMDMLRFFEDQPPAQVRQYLDLIERYSHGDEEGAALTYGYAITAHAAQGGEWPHVVVVDEREGIYSTSKRNFAENPRNVPPDDACRRWAYTAISRARETVYVADERWMKY</sequence>
<comment type="caution">
    <text evidence="3">The sequence shown here is derived from an EMBL/GenBank/DDBJ whole genome shotgun (WGS) entry which is preliminary data.</text>
</comment>
<keyword evidence="3" id="KW-0347">Helicase</keyword>
<dbReference type="InterPro" id="IPR050534">
    <property type="entry name" value="Coronavir_polyprotein_1ab"/>
</dbReference>
<dbReference type="GO" id="GO:0003678">
    <property type="term" value="F:DNA helicase activity"/>
    <property type="evidence" value="ECO:0007669"/>
    <property type="project" value="UniProtKB-ARBA"/>
</dbReference>
<dbReference type="InterPro" id="IPR027417">
    <property type="entry name" value="P-loop_NTPase"/>
</dbReference>
<dbReference type="CDD" id="cd18809">
    <property type="entry name" value="SF1_C_RecD"/>
    <property type="match status" value="1"/>
</dbReference>
<gene>
    <name evidence="3" type="ORF">CAPSK01_001732</name>
</gene>
<protein>
    <submittedName>
        <fullName evidence="3">Conjugal transfer nickase/helicase TraI</fullName>
    </submittedName>
</protein>
<dbReference type="EMBL" id="JDSS02000019">
    <property type="protein sequence ID" value="KFB68877.1"/>
    <property type="molecule type" value="Genomic_DNA"/>
</dbReference>
<name>A0A084Y2D3_9PROT</name>
<dbReference type="AlphaFoldDB" id="A0A084Y2D3"/>
<keyword evidence="1" id="KW-0547">Nucleotide-binding</keyword>
<dbReference type="Gene3D" id="3.40.50.300">
    <property type="entry name" value="P-loop containing nucleotide triphosphate hydrolases"/>
    <property type="match status" value="2"/>
</dbReference>
<keyword evidence="3" id="KW-0378">Hydrolase</keyword>
<evidence type="ECO:0000313" key="3">
    <source>
        <dbReference type="EMBL" id="KFB68877.1"/>
    </source>
</evidence>
<dbReference type="PANTHER" id="PTHR43788">
    <property type="entry name" value="DNA2/NAM7 HELICASE FAMILY MEMBER"/>
    <property type="match status" value="1"/>
</dbReference>
<dbReference type="STRING" id="1457154.CAPSK01_001732"/>
<proteinExistence type="predicted"/>
<dbReference type="GO" id="GO:0005524">
    <property type="term" value="F:ATP binding"/>
    <property type="evidence" value="ECO:0007669"/>
    <property type="project" value="UniProtKB-KW"/>
</dbReference>
<reference evidence="3 4" key="1">
    <citation type="submission" date="2014-07" db="EMBL/GenBank/DDBJ databases">
        <title>Expanding our view of genomic diversity in Candidatus Accumulibacter clades.</title>
        <authorList>
            <person name="Skennerton C.T."/>
            <person name="Barr J.J."/>
            <person name="Slater F.R."/>
            <person name="Bond P.L."/>
            <person name="Tyson G.W."/>
        </authorList>
    </citation>
    <scope>NUCLEOTIDE SEQUENCE [LARGE SCALE GENOMIC DNA]</scope>
    <source>
        <strain evidence="4">SK-01</strain>
    </source>
</reference>
<organism evidence="3 4">
    <name type="scientific">Candidatus Accumulibacter vicinus</name>
    <dbReference type="NCBI Taxonomy" id="2954382"/>
    <lineage>
        <taxon>Bacteria</taxon>
        <taxon>Pseudomonadati</taxon>
        <taxon>Pseudomonadota</taxon>
        <taxon>Betaproteobacteria</taxon>
        <taxon>Candidatus Accumulibacter</taxon>
    </lineage>
</organism>
<evidence type="ECO:0000313" key="4">
    <source>
        <dbReference type="Proteomes" id="UP000019812"/>
    </source>
</evidence>
<dbReference type="RefSeq" id="WP_034924709.1">
    <property type="nucleotide sequence ID" value="NZ_JDSS02000019.1"/>
</dbReference>
<dbReference type="Proteomes" id="UP000019812">
    <property type="component" value="Unassembled WGS sequence"/>
</dbReference>
<accession>A0A084Y2D3</accession>
<evidence type="ECO:0000256" key="1">
    <source>
        <dbReference type="ARBA" id="ARBA00022741"/>
    </source>
</evidence>
<dbReference type="PANTHER" id="PTHR43788:SF6">
    <property type="entry name" value="DNA HELICASE B"/>
    <property type="match status" value="1"/>
</dbReference>
<evidence type="ECO:0000256" key="2">
    <source>
        <dbReference type="ARBA" id="ARBA00022840"/>
    </source>
</evidence>
<dbReference type="SUPFAM" id="SSF52540">
    <property type="entry name" value="P-loop containing nucleoside triphosphate hydrolases"/>
    <property type="match status" value="1"/>
</dbReference>
<keyword evidence="2" id="KW-0067">ATP-binding</keyword>
<dbReference type="Pfam" id="PF13604">
    <property type="entry name" value="AAA_30"/>
    <property type="match status" value="1"/>
</dbReference>